<dbReference type="Proteomes" id="UP001362999">
    <property type="component" value="Unassembled WGS sequence"/>
</dbReference>
<organism evidence="1 2">
    <name type="scientific">Favolaschia claudopus</name>
    <dbReference type="NCBI Taxonomy" id="2862362"/>
    <lineage>
        <taxon>Eukaryota</taxon>
        <taxon>Fungi</taxon>
        <taxon>Dikarya</taxon>
        <taxon>Basidiomycota</taxon>
        <taxon>Agaricomycotina</taxon>
        <taxon>Agaricomycetes</taxon>
        <taxon>Agaricomycetidae</taxon>
        <taxon>Agaricales</taxon>
        <taxon>Marasmiineae</taxon>
        <taxon>Mycenaceae</taxon>
        <taxon>Favolaschia</taxon>
    </lineage>
</organism>
<reference evidence="1 2" key="1">
    <citation type="journal article" date="2024" name="J Genomics">
        <title>Draft genome sequencing and assembly of Favolaschia claudopus CIRM-BRFM 2984 isolated from oak limbs.</title>
        <authorList>
            <person name="Navarro D."/>
            <person name="Drula E."/>
            <person name="Chaduli D."/>
            <person name="Cazenave R."/>
            <person name="Ahrendt S."/>
            <person name="Wang J."/>
            <person name="Lipzen A."/>
            <person name="Daum C."/>
            <person name="Barry K."/>
            <person name="Grigoriev I.V."/>
            <person name="Favel A."/>
            <person name="Rosso M.N."/>
            <person name="Martin F."/>
        </authorList>
    </citation>
    <scope>NUCLEOTIDE SEQUENCE [LARGE SCALE GENOMIC DNA]</scope>
    <source>
        <strain evidence="1 2">CIRM-BRFM 2984</strain>
    </source>
</reference>
<dbReference type="AlphaFoldDB" id="A0AAW0B0M4"/>
<keyword evidence="2" id="KW-1185">Reference proteome</keyword>
<sequence length="321" mass="35578">MTYDCNCRRPPRAQNAINRPGDVCTVRYASAELPFMELMVEAVNALPRAQRPQKTKEMRDRLDMLKDRSQHRGKPHRPCIVLSPDDGQELDEAASKVCLMATFEGKPIQSMPELIREVVLPVYQEASIASQGAAIPGRSAQWIIPLPIVPPHGHTAALPLWKPSQNPRSRGRHFDQAELRQLEDIVESTKLTWRRRLLKDPSLLTGMYDEIRASPIPASLATASMMNCSMLSMTSTRTNISRTSRVAPLVAPVGNNPFPDLNEANFPSLASTPSVSTTPSIKARETKTKISETDINALGAGIQKVLRIKTSSSRLSIRTRL</sequence>
<proteinExistence type="predicted"/>
<evidence type="ECO:0000313" key="1">
    <source>
        <dbReference type="EMBL" id="KAK7019127.1"/>
    </source>
</evidence>
<gene>
    <name evidence="1" type="ORF">R3P38DRAFT_3274236</name>
</gene>
<name>A0AAW0B0M4_9AGAR</name>
<comment type="caution">
    <text evidence="1">The sequence shown here is derived from an EMBL/GenBank/DDBJ whole genome shotgun (WGS) entry which is preliminary data.</text>
</comment>
<accession>A0AAW0B0M4</accession>
<dbReference type="EMBL" id="JAWWNJ010000045">
    <property type="protein sequence ID" value="KAK7019127.1"/>
    <property type="molecule type" value="Genomic_DNA"/>
</dbReference>
<protein>
    <submittedName>
        <fullName evidence="1">Uncharacterized protein</fullName>
    </submittedName>
</protein>
<evidence type="ECO:0000313" key="2">
    <source>
        <dbReference type="Proteomes" id="UP001362999"/>
    </source>
</evidence>